<evidence type="ECO:0000313" key="2">
    <source>
        <dbReference type="Proteomes" id="UP001317259"/>
    </source>
</evidence>
<protein>
    <submittedName>
        <fullName evidence="1">Terpene synthase family protein</fullName>
    </submittedName>
</protein>
<keyword evidence="2" id="KW-1185">Reference proteome</keyword>
<proteinExistence type="predicted"/>
<organism evidence="1 2">
    <name type="scientific">Actinomadura luzonensis</name>
    <dbReference type="NCBI Taxonomy" id="2805427"/>
    <lineage>
        <taxon>Bacteria</taxon>
        <taxon>Bacillati</taxon>
        <taxon>Actinomycetota</taxon>
        <taxon>Actinomycetes</taxon>
        <taxon>Streptosporangiales</taxon>
        <taxon>Thermomonosporaceae</taxon>
        <taxon>Actinomadura</taxon>
    </lineage>
</organism>
<comment type="caution">
    <text evidence="1">The sequence shown here is derived from an EMBL/GenBank/DDBJ whole genome shotgun (WGS) entry which is preliminary data.</text>
</comment>
<evidence type="ECO:0000313" key="1">
    <source>
        <dbReference type="EMBL" id="MCK2217163.1"/>
    </source>
</evidence>
<accession>A0ABT0FXT9</accession>
<dbReference type="InterPro" id="IPR008949">
    <property type="entry name" value="Isoprenoid_synthase_dom_sf"/>
</dbReference>
<dbReference type="SUPFAM" id="SSF48576">
    <property type="entry name" value="Terpenoid synthases"/>
    <property type="match status" value="1"/>
</dbReference>
<reference evidence="1 2" key="1">
    <citation type="submission" date="2022-04" db="EMBL/GenBank/DDBJ databases">
        <title>Genome draft of Actinomadura sp. ATCC 31491.</title>
        <authorList>
            <person name="Shi X."/>
            <person name="Du Y."/>
        </authorList>
    </citation>
    <scope>NUCLEOTIDE SEQUENCE [LARGE SCALE GENOMIC DNA]</scope>
    <source>
        <strain evidence="1 2">ATCC 31491</strain>
    </source>
</reference>
<sequence length="361" mass="37593">MSDSSPAYFTIHNQLADRLLDRSHQLAGVPAGDRDAVLATALDAVPRAAALLRPYNRLFPDGDSSASRLAFSCLSAAATFPRADAGRVADLGTLTTILFGVDDIADGITGGITDGPAGGVAGGLTAGSGGVSPDGVAELFDRMAAALAGSPPPTGDGPVGEALRAWSAWCERWYGHAASAGYAPVLADQLSIAGAAMARERAWATGERPWPGYEPYLANGRITILYHAWWLAALPLCGPPGAPEEHWRALEPVLDLGAACLRLANDLRTFERERREGKPNAVLILERGGLDVPAAVERVKGHLAGLGRELAAGLAALPAALAGAADGQRRSVAFNGGWYLARDTHAYTVRDLARDAEGHRG</sequence>
<name>A0ABT0FXT9_9ACTN</name>
<dbReference type="EMBL" id="JAKRKC020000001">
    <property type="protein sequence ID" value="MCK2217163.1"/>
    <property type="molecule type" value="Genomic_DNA"/>
</dbReference>
<dbReference type="Proteomes" id="UP001317259">
    <property type="component" value="Unassembled WGS sequence"/>
</dbReference>
<dbReference type="Pfam" id="PF19086">
    <property type="entry name" value="Terpene_syn_C_2"/>
    <property type="match status" value="1"/>
</dbReference>
<dbReference type="Gene3D" id="1.10.600.10">
    <property type="entry name" value="Farnesyl Diphosphate Synthase"/>
    <property type="match status" value="1"/>
</dbReference>
<gene>
    <name evidence="1" type="ORF">MF672_025740</name>
</gene>
<dbReference type="RefSeq" id="WP_242374745.1">
    <property type="nucleotide sequence ID" value="NZ_JAKRKC020000001.1"/>
</dbReference>